<organism evidence="1 2">
    <name type="scientific">Candidatus Kinetoplastidibacterium desouzai TCC079E</name>
    <dbReference type="NCBI Taxonomy" id="1208919"/>
    <lineage>
        <taxon>Bacteria</taxon>
        <taxon>Pseudomonadati</taxon>
        <taxon>Pseudomonadota</taxon>
        <taxon>Betaproteobacteria</taxon>
        <taxon>Candidatus Kinetoplastidibacterium</taxon>
    </lineage>
</organism>
<dbReference type="eggNOG" id="COG2945">
    <property type="taxonomic scope" value="Bacteria"/>
</dbReference>
<dbReference type="InterPro" id="IPR029058">
    <property type="entry name" value="AB_hydrolase_fold"/>
</dbReference>
<dbReference type="EMBL" id="CP003803">
    <property type="protein sequence ID" value="AGF47238.1"/>
    <property type="molecule type" value="Genomic_DNA"/>
</dbReference>
<evidence type="ECO:0000313" key="1">
    <source>
        <dbReference type="EMBL" id="AGF47238.1"/>
    </source>
</evidence>
<evidence type="ECO:0000313" key="2">
    <source>
        <dbReference type="Proteomes" id="UP000011547"/>
    </source>
</evidence>
<protein>
    <submittedName>
        <fullName evidence="1">Putative hydrolase of the alpha/beta superfamily</fullName>
    </submittedName>
</protein>
<dbReference type="RefSeq" id="WP_015396649.1">
    <property type="nucleotide sequence ID" value="NC_020294.1"/>
</dbReference>
<name>M1L3D7_9PROT</name>
<accession>M1L3D7</accession>
<dbReference type="PANTHER" id="PTHR42103:SF2">
    <property type="entry name" value="AB HYDROLASE-1 DOMAIN-CONTAINING PROTEIN"/>
    <property type="match status" value="1"/>
</dbReference>
<proteinExistence type="predicted"/>
<dbReference type="HOGENOM" id="CLU_086287_1_0_4"/>
<dbReference type="Proteomes" id="UP000011547">
    <property type="component" value="Chromosome"/>
</dbReference>
<dbReference type="PATRIC" id="fig|1208919.3.peg.683"/>
<dbReference type="KEGG" id="kde:CDSE_0130"/>
<reference evidence="1 2" key="1">
    <citation type="journal article" date="2013" name="Genome Biol. Evol.">
        <title>Genome evolution and phylogenomic analysis of candidatus kinetoplastibacterium, the betaproteobacterial endosymbionts of strigomonas and angomonas.</title>
        <authorList>
            <person name="Alves J.M."/>
            <person name="Serrano M.G."/>
            <person name="Maia da Silva F."/>
            <person name="Voegtly L.J."/>
            <person name="Matveyev A.V."/>
            <person name="Teixeira M.M."/>
            <person name="Camargo E.P."/>
            <person name="Buck G.A."/>
        </authorList>
    </citation>
    <scope>NUCLEOTIDE SEQUENCE [LARGE SCALE GENOMIC DNA]</scope>
    <source>
        <strain evidence="1 2">TCC079E</strain>
    </source>
</reference>
<dbReference type="PANTHER" id="PTHR42103">
    <property type="entry name" value="ALPHA/BETA-HYDROLASES SUPERFAMILY PROTEIN"/>
    <property type="match status" value="1"/>
</dbReference>
<gene>
    <name evidence="1" type="ORF">CDSE_0130</name>
</gene>
<dbReference type="Gene3D" id="3.40.50.1820">
    <property type="entry name" value="alpha/beta hydrolase"/>
    <property type="match status" value="1"/>
</dbReference>
<dbReference type="AlphaFoldDB" id="M1L3D7"/>
<dbReference type="OrthoDB" id="9800435at2"/>
<keyword evidence="2" id="KW-1185">Reference proteome</keyword>
<dbReference type="STRING" id="1208919.CDSE_0130"/>
<dbReference type="GO" id="GO:0016787">
    <property type="term" value="F:hydrolase activity"/>
    <property type="evidence" value="ECO:0007669"/>
    <property type="project" value="UniProtKB-KW"/>
</dbReference>
<keyword evidence="1" id="KW-0378">Hydrolase</keyword>
<dbReference type="SUPFAM" id="SSF53474">
    <property type="entry name" value="alpha/beta-Hydrolases"/>
    <property type="match status" value="1"/>
</dbReference>
<sequence>MSNSEIKNLIDGSEAIDYVIDWPSNIYGWSLVLHPHPLYGGSRDNKVVTTISRECVRQGLISIRPNFRGVGESSGVFDNGIGETEDMVRLIKHVIELYPYLLDLPLFISGFSFGSAVAAELSSRILKDNLGIRIRNLILIGSAVQRFQFSDLVIPSNTVIIHGEVDEVVAFSEMLDWARPRAIPIIMIPSCSHFFHGKLLSLRQMVSNCLKSSII</sequence>